<keyword evidence="1" id="KW-0472">Membrane</keyword>
<keyword evidence="1" id="KW-0812">Transmembrane</keyword>
<proteinExistence type="predicted"/>
<dbReference type="AlphaFoldDB" id="A0A382DGL6"/>
<keyword evidence="1" id="KW-1133">Transmembrane helix</keyword>
<accession>A0A382DGL6</accession>
<name>A0A382DGL6_9ZZZZ</name>
<organism evidence="2">
    <name type="scientific">marine metagenome</name>
    <dbReference type="NCBI Taxonomy" id="408172"/>
    <lineage>
        <taxon>unclassified sequences</taxon>
        <taxon>metagenomes</taxon>
        <taxon>ecological metagenomes</taxon>
    </lineage>
</organism>
<evidence type="ECO:0000313" key="2">
    <source>
        <dbReference type="EMBL" id="SVB37134.1"/>
    </source>
</evidence>
<protein>
    <submittedName>
        <fullName evidence="2">Uncharacterized protein</fullName>
    </submittedName>
</protein>
<dbReference type="EMBL" id="UINC01039122">
    <property type="protein sequence ID" value="SVB37134.1"/>
    <property type="molecule type" value="Genomic_DNA"/>
</dbReference>
<reference evidence="2" key="1">
    <citation type="submission" date="2018-05" db="EMBL/GenBank/DDBJ databases">
        <authorList>
            <person name="Lanie J.A."/>
            <person name="Ng W.-L."/>
            <person name="Kazmierczak K.M."/>
            <person name="Andrzejewski T.M."/>
            <person name="Davidsen T.M."/>
            <person name="Wayne K.J."/>
            <person name="Tettelin H."/>
            <person name="Glass J.I."/>
            <person name="Rusch D."/>
            <person name="Podicherti R."/>
            <person name="Tsui H.-C.T."/>
            <person name="Winkler M.E."/>
        </authorList>
    </citation>
    <scope>NUCLEOTIDE SEQUENCE</scope>
</reference>
<gene>
    <name evidence="2" type="ORF">METZ01_LOCUS189988</name>
</gene>
<sequence length="42" mass="4720">MPNKNETPANHPNPTTMKTRLIDGFIVYGHLVLTLCNIVLLE</sequence>
<feature type="transmembrane region" description="Helical" evidence="1">
    <location>
        <begin position="21"/>
        <end position="41"/>
    </location>
</feature>
<evidence type="ECO:0000256" key="1">
    <source>
        <dbReference type="SAM" id="Phobius"/>
    </source>
</evidence>